<evidence type="ECO:0000259" key="6">
    <source>
        <dbReference type="Pfam" id="PF25151"/>
    </source>
</evidence>
<evidence type="ECO:0000259" key="4">
    <source>
        <dbReference type="Pfam" id="PF10350"/>
    </source>
</evidence>
<sequence length="1674" mass="185878">MSTEHQGRDEDSSGVGKVPLDVDDRLIIKWIESQVGPSQSRYARERLDSLLDQAAQPRHVSRDACIKLCYFVEQCRSSQSPLIQEVALSKEASLDLFNFYIEWNEKNQNRSMRQVLELIASLIALHPKEETASSIKESILFRLVSIITHQAAQPLVKPAFKSLEFFLSKRTLHPVKVIEIYEKIAIKSALYTHAKAETLARWDPLISDIFDWMTLPDISPAAGKCLVTLFGQMKRISGNDVVDHTLLWQRWIRSGLDKNPDALENVKNYLFPALFKLDRPGSLSFLEDLNKQRPISDLNARELNAHSLLQLAAIEAGKKAGLVEEPSTIQSHKSFKKSTNCVILQEEVIGSLLTCASNTVRSLAFSVLVSSPSSIRPFSSMALDFLQLHMGILYADTDAKFRNDVLSNTKQMIERIRGATAYLHRELEAPSLSHGSDVSLRSQTNQDLYDEISRLLQRHESFIEWYLEFLLGELIPTVSYQRHITALRAIALLLRSGIQNLSPALSSPPVSGNTPIWPYTINFFTPRSMRLLLDLLMDPFEDVRSSATAILKLTSSDDFAIGRATKDSEYYKPKLLRRKPVTQLHSTEPAIDHRVPASPTTSSQKTRAGRALGPLEDFITRAEELSKRTGRADYADGVARCYELLYSLLPSAESRFDLVKELLHDLDAKVQIAEQDLAQAVIDAPIHGTFSALNLVWESINLASDCQSNPSQNEESGREGWENLQELMLSACSRIWRQVKDVLCNDSPEGYLPLDIDELDSVDTKDVLSYSFRAVHESSNLMRTMAGKVTSTWEDGSAVISTEVFTGIGNLTFEQLSSLRHRGAFSTVSLTFARCCQLTQNQISVKLLDPHILSRWHRGAMRCIFEQASTTRRSAGIPALMTGILSANSDNPSFQDVMMELISLAKRPVVLSEKDETNLPQVHAMNCLKEIFKSSTLGKKSEGHIAECLQLAADSLNSEIWAIRNCGLLLLRSLIDCLFGTSESKAITEAGWDGRSTRLSYDRYPSLPGLLLKLLDTDTRSSATLDVPTIGAVESVFPALDIIRRAGPPPTYRDEISRLVSMHLGSQVWHVREIAARTICTLLLHPEWLSSVVALIQSAHQSVNHFHGVLIAVRLILERRLELDRLSATDGLLDIAAALRISKTNDFPNGEHPEILAAFLEVSNTIAKILLSCSSGDAKTDGPSSIRSTIGYLFADSALEEFNQLMETYSKISTAGPASAALGNAIVRRAIYTTALLEDEGALQKILSSVATLNTDIILAAIDCVPVAWQNNPSAKSIFGVSRAYIGLLEVSKAPEVCSRICYDLAEALDKESGSIEASESDNNLSVHHLKLDFNDRVKELGSTVSIVQESPSLSNAQIRISGLILTSQFASQGHCKWPMESYRPQMKAWGQLLSTAGNASNDFDTRYAAAAALQSLYNNPHFVPHITADECMLPSLLALYDTLNDDDDEIRDLSALTVSRLLHKSLVPLAARAELVKYVCELYGRSPLFIRNIIFRMTGNDFQDLDTPLPQLEPIRAHFSKVLKEDDSLFVEEEQNLFVDEIREARLWSKAFEKMGENSWTAADIKNILAQPYAALAAWVLEGLVIMTDLLDKEDGPLGWTSKPAVFAACMRVLLSARAVIQLHERLLESGAASQEPQASMAGDIISALERFATLGHDKRVHESLLFEVQGKL</sequence>
<dbReference type="InterPro" id="IPR051954">
    <property type="entry name" value="tRNA_methyltransferase_THADA"/>
</dbReference>
<dbReference type="InterPro" id="IPR016024">
    <property type="entry name" value="ARM-type_fold"/>
</dbReference>
<dbReference type="STRING" id="857342.A0A2T3BG50"/>
<evidence type="ECO:0000313" key="7">
    <source>
        <dbReference type="EMBL" id="PSS28371.1"/>
    </source>
</evidence>
<name>A0A2T3BG50_AMORE</name>
<comment type="similarity">
    <text evidence="1">Belongs to the THADA family.</text>
</comment>
<feature type="domain" description="tRNA (32-2'-O)-methyltransferase regulator THADA-like TPR repeats region" evidence="5">
    <location>
        <begin position="247"/>
        <end position="544"/>
    </location>
</feature>
<dbReference type="FunCoup" id="A0A2T3BG50">
    <property type="interactions" value="26"/>
</dbReference>
<dbReference type="GO" id="GO:0005829">
    <property type="term" value="C:cytosol"/>
    <property type="evidence" value="ECO:0007669"/>
    <property type="project" value="TreeGrafter"/>
</dbReference>
<keyword evidence="8" id="KW-1185">Reference proteome</keyword>
<dbReference type="InterPro" id="IPR056842">
    <property type="entry name" value="THADA-like_TPR_C"/>
</dbReference>
<proteinExistence type="inferred from homology"/>
<feature type="region of interest" description="Disordered" evidence="3">
    <location>
        <begin position="586"/>
        <end position="609"/>
    </location>
</feature>
<feature type="domain" description="tRNA (32-2'-O)-methyltransferase regulator THADA-like C-terminal TPR repeats region" evidence="6">
    <location>
        <begin position="964"/>
        <end position="1114"/>
    </location>
</feature>
<keyword evidence="2" id="KW-0819">tRNA processing</keyword>
<dbReference type="Proteomes" id="UP000241818">
    <property type="component" value="Unassembled WGS sequence"/>
</dbReference>
<reference evidence="7 8" key="1">
    <citation type="journal article" date="2018" name="New Phytol.">
        <title>Comparative genomics and transcriptomics depict ericoid mycorrhizal fungi as versatile saprotrophs and plant mutualists.</title>
        <authorList>
            <person name="Martino E."/>
            <person name="Morin E."/>
            <person name="Grelet G.A."/>
            <person name="Kuo A."/>
            <person name="Kohler A."/>
            <person name="Daghino S."/>
            <person name="Barry K.W."/>
            <person name="Cichocki N."/>
            <person name="Clum A."/>
            <person name="Dockter R.B."/>
            <person name="Hainaut M."/>
            <person name="Kuo R.C."/>
            <person name="LaButti K."/>
            <person name="Lindahl B.D."/>
            <person name="Lindquist E.A."/>
            <person name="Lipzen A."/>
            <person name="Khouja H.R."/>
            <person name="Magnuson J."/>
            <person name="Murat C."/>
            <person name="Ohm R.A."/>
            <person name="Singer S.W."/>
            <person name="Spatafora J.W."/>
            <person name="Wang M."/>
            <person name="Veneault-Fourrey C."/>
            <person name="Henrissat B."/>
            <person name="Grigoriev I.V."/>
            <person name="Martin F.M."/>
            <person name="Perotto S."/>
        </authorList>
    </citation>
    <scope>NUCLEOTIDE SEQUENCE [LARGE SCALE GENOMIC DNA]</scope>
    <source>
        <strain evidence="7 8">ATCC 22711</strain>
    </source>
</reference>
<feature type="domain" description="DUF2428" evidence="4">
    <location>
        <begin position="724"/>
        <end position="962"/>
    </location>
</feature>
<gene>
    <name evidence="7" type="ORF">M430DRAFT_47376</name>
</gene>
<dbReference type="GO" id="GO:0030488">
    <property type="term" value="P:tRNA methylation"/>
    <property type="evidence" value="ECO:0007669"/>
    <property type="project" value="TreeGrafter"/>
</dbReference>
<evidence type="ECO:0000259" key="5">
    <source>
        <dbReference type="Pfam" id="PF25150"/>
    </source>
</evidence>
<dbReference type="PANTHER" id="PTHR14387">
    <property type="entry name" value="THADA/DEATH RECEPTOR INTERACTING PROTEIN"/>
    <property type="match status" value="1"/>
</dbReference>
<protein>
    <submittedName>
        <fullName evidence="7">Uncharacterized protein</fullName>
    </submittedName>
</protein>
<evidence type="ECO:0000256" key="2">
    <source>
        <dbReference type="ARBA" id="ARBA00022694"/>
    </source>
</evidence>
<dbReference type="Pfam" id="PF26523">
    <property type="entry name" value="Trm732_C"/>
    <property type="match status" value="1"/>
</dbReference>
<accession>A0A2T3BG50</accession>
<evidence type="ECO:0000256" key="1">
    <source>
        <dbReference type="ARBA" id="ARBA00010409"/>
    </source>
</evidence>
<dbReference type="InParanoid" id="A0A2T3BG50"/>
<organism evidence="7 8">
    <name type="scientific">Amorphotheca resinae ATCC 22711</name>
    <dbReference type="NCBI Taxonomy" id="857342"/>
    <lineage>
        <taxon>Eukaryota</taxon>
        <taxon>Fungi</taxon>
        <taxon>Dikarya</taxon>
        <taxon>Ascomycota</taxon>
        <taxon>Pezizomycotina</taxon>
        <taxon>Leotiomycetes</taxon>
        <taxon>Helotiales</taxon>
        <taxon>Amorphothecaceae</taxon>
        <taxon>Amorphotheca</taxon>
    </lineage>
</organism>
<dbReference type="Pfam" id="PF25150">
    <property type="entry name" value="TPR_Trm732"/>
    <property type="match status" value="1"/>
</dbReference>
<evidence type="ECO:0000313" key="8">
    <source>
        <dbReference type="Proteomes" id="UP000241818"/>
    </source>
</evidence>
<dbReference type="InterPro" id="IPR056843">
    <property type="entry name" value="THADA-like_TPR"/>
</dbReference>
<dbReference type="GeneID" id="36576001"/>
<dbReference type="InterPro" id="IPR019442">
    <property type="entry name" value="THADA/TRM732_DUF2428"/>
</dbReference>
<dbReference type="EMBL" id="KZ679006">
    <property type="protein sequence ID" value="PSS28371.1"/>
    <property type="molecule type" value="Genomic_DNA"/>
</dbReference>
<evidence type="ECO:0000256" key="3">
    <source>
        <dbReference type="SAM" id="MobiDB-lite"/>
    </source>
</evidence>
<dbReference type="RefSeq" id="XP_024725896.1">
    <property type="nucleotide sequence ID" value="XM_024867920.1"/>
</dbReference>
<dbReference type="PANTHER" id="PTHR14387:SF0">
    <property type="entry name" value="DUF2428 DOMAIN-CONTAINING PROTEIN"/>
    <property type="match status" value="1"/>
</dbReference>
<dbReference type="Pfam" id="PF10350">
    <property type="entry name" value="DUF2428"/>
    <property type="match status" value="1"/>
</dbReference>
<dbReference type="Pfam" id="PF25151">
    <property type="entry name" value="TPR_Trm732_C"/>
    <property type="match status" value="1"/>
</dbReference>
<dbReference type="SUPFAM" id="SSF48371">
    <property type="entry name" value="ARM repeat"/>
    <property type="match status" value="1"/>
</dbReference>
<dbReference type="OrthoDB" id="73997at2759"/>